<organism evidence="4 5">
    <name type="scientific">Mucilaginibacter rigui</name>
    <dbReference type="NCBI Taxonomy" id="534635"/>
    <lineage>
        <taxon>Bacteria</taxon>
        <taxon>Pseudomonadati</taxon>
        <taxon>Bacteroidota</taxon>
        <taxon>Sphingobacteriia</taxon>
        <taxon>Sphingobacteriales</taxon>
        <taxon>Sphingobacteriaceae</taxon>
        <taxon>Mucilaginibacter</taxon>
    </lineage>
</organism>
<evidence type="ECO:0000313" key="4">
    <source>
        <dbReference type="EMBL" id="MBD1385047.1"/>
    </source>
</evidence>
<keyword evidence="1 2" id="KW-0238">DNA-binding</keyword>
<comment type="caution">
    <text evidence="4">The sequence shown here is derived from an EMBL/GenBank/DDBJ whole genome shotgun (WGS) entry which is preliminary data.</text>
</comment>
<evidence type="ECO:0000256" key="1">
    <source>
        <dbReference type="ARBA" id="ARBA00023125"/>
    </source>
</evidence>
<dbReference type="InterPro" id="IPR001647">
    <property type="entry name" value="HTH_TetR"/>
</dbReference>
<dbReference type="PROSITE" id="PS50977">
    <property type="entry name" value="HTH_TETR_2"/>
    <property type="match status" value="1"/>
</dbReference>
<feature type="DNA-binding region" description="H-T-H motif" evidence="2">
    <location>
        <begin position="36"/>
        <end position="55"/>
    </location>
</feature>
<dbReference type="RefSeq" id="WP_191174946.1">
    <property type="nucleotide sequence ID" value="NZ_JACWMW010000002.1"/>
</dbReference>
<dbReference type="EMBL" id="JACWMW010000002">
    <property type="protein sequence ID" value="MBD1385047.1"/>
    <property type="molecule type" value="Genomic_DNA"/>
</dbReference>
<dbReference type="PANTHER" id="PTHR43479">
    <property type="entry name" value="ACREF/ENVCD OPERON REPRESSOR-RELATED"/>
    <property type="match status" value="1"/>
</dbReference>
<gene>
    <name evidence="4" type="ORF">IDJ75_07130</name>
</gene>
<dbReference type="Pfam" id="PF00440">
    <property type="entry name" value="TetR_N"/>
    <property type="match status" value="1"/>
</dbReference>
<reference evidence="4 5" key="1">
    <citation type="submission" date="2020-09" db="EMBL/GenBank/DDBJ databases">
        <title>Novel species of Mucilaginibacter isolated from a glacier on the Tibetan Plateau.</title>
        <authorList>
            <person name="Liu Q."/>
            <person name="Xin Y.-H."/>
        </authorList>
    </citation>
    <scope>NUCLEOTIDE SEQUENCE [LARGE SCALE GENOMIC DNA]</scope>
    <source>
        <strain evidence="4 5">CGMCC 1.13878</strain>
    </source>
</reference>
<evidence type="ECO:0000256" key="2">
    <source>
        <dbReference type="PROSITE-ProRule" id="PRU00335"/>
    </source>
</evidence>
<evidence type="ECO:0000313" key="5">
    <source>
        <dbReference type="Proteomes" id="UP000618754"/>
    </source>
</evidence>
<feature type="domain" description="HTH tetR-type" evidence="3">
    <location>
        <begin position="13"/>
        <end position="73"/>
    </location>
</feature>
<dbReference type="Gene3D" id="1.10.357.10">
    <property type="entry name" value="Tetracycline Repressor, domain 2"/>
    <property type="match status" value="1"/>
</dbReference>
<dbReference type="SUPFAM" id="SSF46689">
    <property type="entry name" value="Homeodomain-like"/>
    <property type="match status" value="1"/>
</dbReference>
<proteinExistence type="predicted"/>
<accession>A0ABR7X390</accession>
<dbReference type="InterPro" id="IPR009057">
    <property type="entry name" value="Homeodomain-like_sf"/>
</dbReference>
<dbReference type="Proteomes" id="UP000618754">
    <property type="component" value="Unassembled WGS sequence"/>
</dbReference>
<dbReference type="InterPro" id="IPR050624">
    <property type="entry name" value="HTH-type_Tx_Regulator"/>
</dbReference>
<evidence type="ECO:0000259" key="3">
    <source>
        <dbReference type="PROSITE" id="PS50977"/>
    </source>
</evidence>
<dbReference type="PANTHER" id="PTHR43479:SF11">
    <property type="entry name" value="ACREF_ENVCD OPERON REPRESSOR-RELATED"/>
    <property type="match status" value="1"/>
</dbReference>
<name>A0ABR7X390_9SPHI</name>
<keyword evidence="5" id="KW-1185">Reference proteome</keyword>
<sequence length="209" mass="24239">MRKITDGPHRNKQRTKENLIKAVGQLLQDDGFSGITISKVADKAKMDRKLIYNYFGNLEGLIKGYLESRDYWKINPDDIEGIIQSTQKDSGKSLAYQVLEHQFDSLLSNEEVRRIITWGLSEKSTLLKELDLRRENTGEQILKAVFDEHFKERATHFRAVYGLLMGGIYYLTLHAKMQENTFCGIDFQQRSGQEELKKAVKQIIDMLYK</sequence>
<protein>
    <submittedName>
        <fullName evidence="4">TetR/AcrR family transcriptional regulator</fullName>
    </submittedName>
</protein>